<evidence type="ECO:0000256" key="5">
    <source>
        <dbReference type="ARBA" id="ARBA00023136"/>
    </source>
</evidence>
<feature type="compositionally biased region" description="Polar residues" evidence="6">
    <location>
        <begin position="378"/>
        <end position="389"/>
    </location>
</feature>
<dbReference type="InterPro" id="IPR002014">
    <property type="entry name" value="VHS_dom"/>
</dbReference>
<dbReference type="PROSITE" id="PS50909">
    <property type="entry name" value="GAT"/>
    <property type="match status" value="1"/>
</dbReference>
<keyword evidence="3" id="KW-0813">Transport</keyword>
<name>A0A8T0GDV0_CERPU</name>
<dbReference type="Gene3D" id="1.20.58.160">
    <property type="match status" value="1"/>
</dbReference>
<dbReference type="GO" id="GO:0005737">
    <property type="term" value="C:cytoplasm"/>
    <property type="evidence" value="ECO:0007669"/>
    <property type="project" value="UniProtKB-ARBA"/>
</dbReference>
<feature type="domain" description="GAT" evidence="8">
    <location>
        <begin position="196"/>
        <end position="284"/>
    </location>
</feature>
<feature type="region of interest" description="Disordered" evidence="6">
    <location>
        <begin position="290"/>
        <end position="643"/>
    </location>
</feature>
<feature type="compositionally biased region" description="Low complexity" evidence="6">
    <location>
        <begin position="526"/>
        <end position="541"/>
    </location>
</feature>
<dbReference type="InterPro" id="IPR008942">
    <property type="entry name" value="ENTH_VHS"/>
</dbReference>
<dbReference type="CDD" id="cd03561">
    <property type="entry name" value="VHS"/>
    <property type="match status" value="1"/>
</dbReference>
<dbReference type="GO" id="GO:0043328">
    <property type="term" value="P:protein transport to vacuole involved in ubiquitin-dependent protein catabolic process via the multivesicular body sorting pathway"/>
    <property type="evidence" value="ECO:0007669"/>
    <property type="project" value="InterPro"/>
</dbReference>
<dbReference type="OrthoDB" id="2018246at2759"/>
<evidence type="ECO:0000256" key="4">
    <source>
        <dbReference type="ARBA" id="ARBA00022927"/>
    </source>
</evidence>
<gene>
    <name evidence="9" type="ORF">KC19_11G128800</name>
</gene>
<proteinExistence type="inferred from homology"/>
<feature type="compositionally biased region" description="Pro residues" evidence="6">
    <location>
        <begin position="332"/>
        <end position="346"/>
    </location>
</feature>
<evidence type="ECO:0000313" key="9">
    <source>
        <dbReference type="EMBL" id="KAG0557421.1"/>
    </source>
</evidence>
<evidence type="ECO:0000256" key="3">
    <source>
        <dbReference type="ARBA" id="ARBA00022448"/>
    </source>
</evidence>
<dbReference type="SUPFAM" id="SSF48464">
    <property type="entry name" value="ENTH/VHS domain"/>
    <property type="match status" value="1"/>
</dbReference>
<feature type="compositionally biased region" description="Low complexity" evidence="6">
    <location>
        <begin position="552"/>
        <end position="593"/>
    </location>
</feature>
<feature type="compositionally biased region" description="Polar residues" evidence="6">
    <location>
        <begin position="610"/>
        <end position="640"/>
    </location>
</feature>
<dbReference type="GO" id="GO:0035091">
    <property type="term" value="F:phosphatidylinositol binding"/>
    <property type="evidence" value="ECO:0007669"/>
    <property type="project" value="InterPro"/>
</dbReference>
<dbReference type="EMBL" id="CM026432">
    <property type="protein sequence ID" value="KAG0557421.1"/>
    <property type="molecule type" value="Genomic_DNA"/>
</dbReference>
<evidence type="ECO:0000313" key="10">
    <source>
        <dbReference type="Proteomes" id="UP000822688"/>
    </source>
</evidence>
<evidence type="ECO:0000256" key="6">
    <source>
        <dbReference type="SAM" id="MobiDB-lite"/>
    </source>
</evidence>
<protein>
    <recommendedName>
        <fullName evidence="11">TOM1-like protein 2</fullName>
    </recommendedName>
</protein>
<dbReference type="GO" id="GO:0043130">
    <property type="term" value="F:ubiquitin binding"/>
    <property type="evidence" value="ECO:0007669"/>
    <property type="project" value="InterPro"/>
</dbReference>
<comment type="caution">
    <text evidence="9">The sequence shown here is derived from an EMBL/GenBank/DDBJ whole genome shotgun (WGS) entry which is preliminary data.</text>
</comment>
<evidence type="ECO:0000256" key="1">
    <source>
        <dbReference type="ARBA" id="ARBA00004170"/>
    </source>
</evidence>
<keyword evidence="10" id="KW-1185">Reference proteome</keyword>
<feature type="region of interest" description="Disordered" evidence="6">
    <location>
        <begin position="139"/>
        <end position="192"/>
    </location>
</feature>
<evidence type="ECO:0000259" key="8">
    <source>
        <dbReference type="PROSITE" id="PS50909"/>
    </source>
</evidence>
<dbReference type="Pfam" id="PF03127">
    <property type="entry name" value="GAT"/>
    <property type="match status" value="1"/>
</dbReference>
<dbReference type="AlphaFoldDB" id="A0A8T0GDV0"/>
<feature type="compositionally biased region" description="Low complexity" evidence="6">
    <location>
        <begin position="498"/>
        <end position="509"/>
    </location>
</feature>
<comment type="similarity">
    <text evidence="2">Belongs to the TOM1 family.</text>
</comment>
<dbReference type="Proteomes" id="UP000822688">
    <property type="component" value="Chromosome 11"/>
</dbReference>
<dbReference type="PANTHER" id="PTHR45898">
    <property type="entry name" value="TOM1-LIKE PROTEIN"/>
    <property type="match status" value="1"/>
</dbReference>
<dbReference type="SUPFAM" id="SSF89009">
    <property type="entry name" value="GAT-like domain"/>
    <property type="match status" value="1"/>
</dbReference>
<comment type="subcellular location">
    <subcellularLocation>
        <location evidence="1">Membrane</location>
        <topology evidence="1">Peripheral membrane protein</topology>
    </subcellularLocation>
</comment>
<dbReference type="FunFam" id="1.25.40.90:FF:000028">
    <property type="entry name" value="TOM1-like protein 2"/>
    <property type="match status" value="1"/>
</dbReference>
<organism evidence="9 10">
    <name type="scientific">Ceratodon purpureus</name>
    <name type="common">Fire moss</name>
    <name type="synonym">Dicranum purpureum</name>
    <dbReference type="NCBI Taxonomy" id="3225"/>
    <lineage>
        <taxon>Eukaryota</taxon>
        <taxon>Viridiplantae</taxon>
        <taxon>Streptophyta</taxon>
        <taxon>Embryophyta</taxon>
        <taxon>Bryophyta</taxon>
        <taxon>Bryophytina</taxon>
        <taxon>Bryopsida</taxon>
        <taxon>Dicranidae</taxon>
        <taxon>Pseudoditrichales</taxon>
        <taxon>Ditrichaceae</taxon>
        <taxon>Ceratodon</taxon>
    </lineage>
</organism>
<evidence type="ECO:0000259" key="7">
    <source>
        <dbReference type="PROSITE" id="PS50179"/>
    </source>
</evidence>
<dbReference type="InterPro" id="IPR004152">
    <property type="entry name" value="GAT_dom"/>
</dbReference>
<dbReference type="Gene3D" id="1.25.40.90">
    <property type="match status" value="1"/>
</dbReference>
<feature type="compositionally biased region" description="Polar residues" evidence="6">
    <location>
        <begin position="425"/>
        <end position="440"/>
    </location>
</feature>
<dbReference type="PROSITE" id="PS50179">
    <property type="entry name" value="VHS"/>
    <property type="match status" value="1"/>
</dbReference>
<feature type="compositionally biased region" description="Pro residues" evidence="6">
    <location>
        <begin position="510"/>
        <end position="521"/>
    </location>
</feature>
<feature type="compositionally biased region" description="Polar residues" evidence="6">
    <location>
        <begin position="479"/>
        <end position="497"/>
    </location>
</feature>
<reference evidence="9 10" key="1">
    <citation type="submission" date="2020-06" db="EMBL/GenBank/DDBJ databases">
        <title>WGS assembly of Ceratodon purpureus strain R40.</title>
        <authorList>
            <person name="Carey S.B."/>
            <person name="Jenkins J."/>
            <person name="Shu S."/>
            <person name="Lovell J.T."/>
            <person name="Sreedasyam A."/>
            <person name="Maumus F."/>
            <person name="Tiley G.P."/>
            <person name="Fernandez-Pozo N."/>
            <person name="Barry K."/>
            <person name="Chen C."/>
            <person name="Wang M."/>
            <person name="Lipzen A."/>
            <person name="Daum C."/>
            <person name="Saski C.A."/>
            <person name="Payton A.C."/>
            <person name="Mcbreen J.C."/>
            <person name="Conrad R.E."/>
            <person name="Kollar L.M."/>
            <person name="Olsson S."/>
            <person name="Huttunen S."/>
            <person name="Landis J.B."/>
            <person name="Wickett N.J."/>
            <person name="Johnson M.G."/>
            <person name="Rensing S.A."/>
            <person name="Grimwood J."/>
            <person name="Schmutz J."/>
            <person name="Mcdaniel S.F."/>
        </authorList>
    </citation>
    <scope>NUCLEOTIDE SEQUENCE [LARGE SCALE GENOMIC DNA]</scope>
    <source>
        <strain evidence="9 10">R40</strain>
    </source>
</reference>
<dbReference type="GO" id="GO:0016020">
    <property type="term" value="C:membrane"/>
    <property type="evidence" value="ECO:0007669"/>
    <property type="project" value="UniProtKB-SubCell"/>
</dbReference>
<keyword evidence="4" id="KW-0653">Protein transport</keyword>
<accession>A0A8T0GDV0</accession>
<feature type="compositionally biased region" description="Pro residues" evidence="6">
    <location>
        <begin position="150"/>
        <end position="166"/>
    </location>
</feature>
<dbReference type="InterPro" id="IPR044836">
    <property type="entry name" value="TOL_plant"/>
</dbReference>
<sequence length="678" mass="73112">MTGTSVVEKATSDMLIGPDWALNLDLCDAINNDPSQAKEIVKAVKKRLTNRNAQVQLLALTVLETLIKNCGDNVHQQVAEKDVLHELVKLVKKKADMRVREKILVLLDSWQEAFGGASGRFPQYYMAYKELQKAGVEFPRRGGESSVPIFTPPQSQPISSPRPPPRSAWSSEPPAHSAWSAGPPPMRPEETDNVSGMGYMGLSDIKNARNLAELCNEMISALNPRDRMSAKEEVIVEIVDQCRMNQRRVMQLVNDTSDEELLGQGLSLNDELQRVLARYDAFLSGAPLPETFVGSKSPPRVQTQPEAQSSPQGAGTSAKPKGSARTVYPALPLAPPPSSGKRPVPPSLSAVSATPADATFDLLSGDPEYNLLSDPTPRGQSEASSSSMALTVMDPPPRTAQEDLLALTVIDQSQRPQEDFLASSEAHTNPFESSPFQATPHTDAMSPPVYSPQSFQQRAGASVPRAENSWSTAPAVGSPRQQNSFYGEVPTQPTISGQPMQSQPQYYYPQPQPVTTTPPPWQEDTQAVQAPQAGQQWQGASQGYGYGGNTSQMYYSGQQPGMGGMQPQYPGAGYTGFSSQSSLPSFQSAQLPPNELPRFGSVGTGPGENFGNQYLNQRGIYGQSSGLGTSQQYAGTSKPSVKSPDTLFHDLVDLRSVKSQFKAASITNKTANTTKAGP</sequence>
<dbReference type="SMART" id="SM00288">
    <property type="entry name" value="VHS"/>
    <property type="match status" value="1"/>
</dbReference>
<dbReference type="Pfam" id="PF00790">
    <property type="entry name" value="VHS"/>
    <property type="match status" value="1"/>
</dbReference>
<feature type="compositionally biased region" description="Polar residues" evidence="6">
    <location>
        <begin position="300"/>
        <end position="315"/>
    </location>
</feature>
<feature type="domain" description="VHS" evidence="7">
    <location>
        <begin position="10"/>
        <end position="139"/>
    </location>
</feature>
<evidence type="ECO:0000256" key="2">
    <source>
        <dbReference type="ARBA" id="ARBA00007708"/>
    </source>
</evidence>
<dbReference type="PANTHER" id="PTHR45898:SF4">
    <property type="entry name" value="TARGET OF MYB PROTEIN 1"/>
    <property type="match status" value="1"/>
</dbReference>
<dbReference type="InterPro" id="IPR038425">
    <property type="entry name" value="GAT_sf"/>
</dbReference>
<keyword evidence="5" id="KW-0472">Membrane</keyword>
<evidence type="ECO:0008006" key="11">
    <source>
        <dbReference type="Google" id="ProtNLM"/>
    </source>
</evidence>
<dbReference type="CDD" id="cd14231">
    <property type="entry name" value="GAT_GGA-like_plant"/>
    <property type="match status" value="1"/>
</dbReference>